<evidence type="ECO:0000313" key="5">
    <source>
        <dbReference type="Proteomes" id="UP001500218"/>
    </source>
</evidence>
<sequence>MADGEDTPGHDTDRAAAAAVAGFAFEMGILKRMRRAGWWHAGIRDPESVAEHSLRVSQLAALTGDLPHTARPYVTAPDPLTITADQTARLPDAAARTVREAVAEYEARTTVEAQCAYDADKLECLLQAVEYKAAGNAHVQGWIDSSRRALKTRTAGRIADAALTISPLAWRDR</sequence>
<reference evidence="4 5" key="1">
    <citation type="journal article" date="2019" name="Int. J. Syst. Evol. Microbiol.">
        <title>The Global Catalogue of Microorganisms (GCM) 10K type strain sequencing project: providing services to taxonomists for standard genome sequencing and annotation.</title>
        <authorList>
            <consortium name="The Broad Institute Genomics Platform"/>
            <consortium name="The Broad Institute Genome Sequencing Center for Infectious Disease"/>
            <person name="Wu L."/>
            <person name="Ma J."/>
        </authorList>
    </citation>
    <scope>NUCLEOTIDE SEQUENCE [LARGE SCALE GENOMIC DNA]</scope>
    <source>
        <strain evidence="4 5">JCM 13250</strain>
    </source>
</reference>
<dbReference type="Pfam" id="PF13023">
    <property type="entry name" value="HD_3"/>
    <property type="match status" value="2"/>
</dbReference>
<accession>A0ABN2MPR6</accession>
<feature type="domain" description="HD" evidence="3">
    <location>
        <begin position="28"/>
        <end position="63"/>
    </location>
</feature>
<keyword evidence="5" id="KW-1185">Reference proteome</keyword>
<dbReference type="InterPro" id="IPR039356">
    <property type="entry name" value="YfbR/HDDC2"/>
</dbReference>
<evidence type="ECO:0000259" key="3">
    <source>
        <dbReference type="Pfam" id="PF13023"/>
    </source>
</evidence>
<dbReference type="SUPFAM" id="SSF109604">
    <property type="entry name" value="HD-domain/PDEase-like"/>
    <property type="match status" value="1"/>
</dbReference>
<feature type="domain" description="HD" evidence="3">
    <location>
        <begin position="88"/>
        <end position="151"/>
    </location>
</feature>
<dbReference type="PANTHER" id="PTHR11845:SF13">
    <property type="entry name" value="5'-DEOXYNUCLEOTIDASE HDDC2"/>
    <property type="match status" value="1"/>
</dbReference>
<gene>
    <name evidence="4" type="ORF">GCM10009682_60600</name>
</gene>
<comment type="caution">
    <text evidence="4">The sequence shown here is derived from an EMBL/GenBank/DDBJ whole genome shotgun (WGS) entry which is preliminary data.</text>
</comment>
<dbReference type="Gene3D" id="1.10.3210.10">
    <property type="entry name" value="Hypothetical protein af1432"/>
    <property type="match status" value="2"/>
</dbReference>
<evidence type="ECO:0000256" key="2">
    <source>
        <dbReference type="ARBA" id="ARBA00022801"/>
    </source>
</evidence>
<evidence type="ECO:0000256" key="1">
    <source>
        <dbReference type="ARBA" id="ARBA00022723"/>
    </source>
</evidence>
<dbReference type="PANTHER" id="PTHR11845">
    <property type="entry name" value="5'-DEOXYNUCLEOTIDASE HDDC2"/>
    <property type="match status" value="1"/>
</dbReference>
<name>A0ABN2MPR6_9ACTN</name>
<keyword evidence="1" id="KW-0479">Metal-binding</keyword>
<protein>
    <submittedName>
        <fullName evidence="4">HD domain-containing protein</fullName>
    </submittedName>
</protein>
<dbReference type="InterPro" id="IPR006674">
    <property type="entry name" value="HD_domain"/>
</dbReference>
<dbReference type="Proteomes" id="UP001500218">
    <property type="component" value="Unassembled WGS sequence"/>
</dbReference>
<evidence type="ECO:0000313" key="4">
    <source>
        <dbReference type="EMBL" id="GAA1834095.1"/>
    </source>
</evidence>
<organism evidence="4 5">
    <name type="scientific">Luedemannella flava</name>
    <dbReference type="NCBI Taxonomy" id="349316"/>
    <lineage>
        <taxon>Bacteria</taxon>
        <taxon>Bacillati</taxon>
        <taxon>Actinomycetota</taxon>
        <taxon>Actinomycetes</taxon>
        <taxon>Micromonosporales</taxon>
        <taxon>Micromonosporaceae</taxon>
        <taxon>Luedemannella</taxon>
    </lineage>
</organism>
<keyword evidence="2" id="KW-0378">Hydrolase</keyword>
<dbReference type="EMBL" id="BAAALT010000282">
    <property type="protein sequence ID" value="GAA1834095.1"/>
    <property type="molecule type" value="Genomic_DNA"/>
</dbReference>
<proteinExistence type="predicted"/>